<dbReference type="InterPro" id="IPR025565">
    <property type="entry name" value="DUF4328"/>
</dbReference>
<gene>
    <name evidence="4" type="ORF">QEZ40_003567</name>
</gene>
<dbReference type="RefSeq" id="WP_285340648.1">
    <property type="nucleotide sequence ID" value="NZ_JASITI010000003.1"/>
</dbReference>
<feature type="transmembrane region" description="Helical" evidence="2">
    <location>
        <begin position="108"/>
        <end position="133"/>
    </location>
</feature>
<feature type="domain" description="DUF4328" evidence="3">
    <location>
        <begin position="97"/>
        <end position="255"/>
    </location>
</feature>
<evidence type="ECO:0000313" key="5">
    <source>
        <dbReference type="Proteomes" id="UP001223390"/>
    </source>
</evidence>
<organism evidence="4 5">
    <name type="scientific">Streptomyces katrae</name>
    <dbReference type="NCBI Taxonomy" id="68223"/>
    <lineage>
        <taxon>Bacteria</taxon>
        <taxon>Bacillati</taxon>
        <taxon>Actinomycetota</taxon>
        <taxon>Actinomycetes</taxon>
        <taxon>Kitasatosporales</taxon>
        <taxon>Streptomycetaceae</taxon>
        <taxon>Streptomyces</taxon>
    </lineage>
</organism>
<proteinExistence type="predicted"/>
<evidence type="ECO:0000256" key="2">
    <source>
        <dbReference type="SAM" id="Phobius"/>
    </source>
</evidence>
<name>A0ABT7GMX1_9ACTN</name>
<dbReference type="Proteomes" id="UP001223390">
    <property type="component" value="Unassembled WGS sequence"/>
</dbReference>
<feature type="transmembrane region" description="Helical" evidence="2">
    <location>
        <begin position="59"/>
        <end position="79"/>
    </location>
</feature>
<reference evidence="4 5" key="1">
    <citation type="submission" date="2023-05" db="EMBL/GenBank/DDBJ databases">
        <title>Sequencing and Assembly of Streptomyces sp. NP73.</title>
        <authorList>
            <person name="Konwar A.N."/>
            <person name="Saikia K."/>
            <person name="Thakur D."/>
        </authorList>
    </citation>
    <scope>NUCLEOTIDE SEQUENCE [LARGE SCALE GENOMIC DNA]</scope>
    <source>
        <strain evidence="4 5">NP73</strain>
    </source>
</reference>
<keyword evidence="2" id="KW-0472">Membrane</keyword>
<evidence type="ECO:0000259" key="3">
    <source>
        <dbReference type="Pfam" id="PF14219"/>
    </source>
</evidence>
<evidence type="ECO:0000313" key="4">
    <source>
        <dbReference type="EMBL" id="MDK9494928.1"/>
    </source>
</evidence>
<keyword evidence="5" id="KW-1185">Reference proteome</keyword>
<evidence type="ECO:0000256" key="1">
    <source>
        <dbReference type="SAM" id="MobiDB-lite"/>
    </source>
</evidence>
<comment type="caution">
    <text evidence="4">The sequence shown here is derived from an EMBL/GenBank/DDBJ whole genome shotgun (WGS) entry which is preliminary data.</text>
</comment>
<sequence length="270" mass="28360">MSFSAPGAPPPPQGPGPQPPYAANPYAAGPPLPGTPYPGQAFPYPPPPPVQQLRSPQGLATALTVLLLGTAVVNVYSAGANLNTWSLMGDVAADPSSVPDDTLDQSDMLVGVAAGLQWLALAATAVVFVIWFYRVRVNGQVFRPDAFTLGSGWAVGSWFVPLGNLFLPYKVARQTWEASVQLAPDGSFRRVSSAPVTSWWLVWVLSLVLDRVLGVVYVRAETPESLGAASLLGVVSDLTVVAAAVLAVQFVRKLTALQNVKATQGPYAAV</sequence>
<feature type="transmembrane region" description="Helical" evidence="2">
    <location>
        <begin position="226"/>
        <end position="251"/>
    </location>
</feature>
<dbReference type="EMBL" id="JASITI010000003">
    <property type="protein sequence ID" value="MDK9494928.1"/>
    <property type="molecule type" value="Genomic_DNA"/>
</dbReference>
<feature type="region of interest" description="Disordered" evidence="1">
    <location>
        <begin position="1"/>
        <end position="55"/>
    </location>
</feature>
<feature type="transmembrane region" description="Helical" evidence="2">
    <location>
        <begin position="199"/>
        <end position="220"/>
    </location>
</feature>
<feature type="compositionally biased region" description="Pro residues" evidence="1">
    <location>
        <begin position="7"/>
        <end position="36"/>
    </location>
</feature>
<protein>
    <submittedName>
        <fullName evidence="4">DUF4328 domain-containing protein</fullName>
    </submittedName>
</protein>
<keyword evidence="2" id="KW-1133">Transmembrane helix</keyword>
<accession>A0ABT7GMX1</accession>
<dbReference type="Pfam" id="PF14219">
    <property type="entry name" value="DUF4328"/>
    <property type="match status" value="1"/>
</dbReference>
<keyword evidence="2" id="KW-0812">Transmembrane</keyword>